<dbReference type="SUPFAM" id="SSF82784">
    <property type="entry name" value="OsmC-like"/>
    <property type="match status" value="1"/>
</dbReference>
<feature type="region of interest" description="Disordered" evidence="1">
    <location>
        <begin position="408"/>
        <end position="427"/>
    </location>
</feature>
<gene>
    <name evidence="3" type="ORF">BZL29_3014</name>
</gene>
<dbReference type="Gene3D" id="3.30.300.20">
    <property type="match status" value="1"/>
</dbReference>
<dbReference type="OrthoDB" id="9789573at2"/>
<dbReference type="SUPFAM" id="SSF53474">
    <property type="entry name" value="alpha/beta-Hydrolases"/>
    <property type="match status" value="1"/>
</dbReference>
<dbReference type="PANTHER" id="PTHR39624:SF2">
    <property type="entry name" value="OSMC-LIKE PROTEIN"/>
    <property type="match status" value="1"/>
</dbReference>
<name>A0A1V3XCI9_MYCKA</name>
<dbReference type="Pfam" id="PF12697">
    <property type="entry name" value="Abhydrolase_6"/>
    <property type="match status" value="1"/>
</dbReference>
<dbReference type="AlphaFoldDB" id="A0A1V3XCI9"/>
<dbReference type="InterPro" id="IPR000073">
    <property type="entry name" value="AB_hydrolase_1"/>
</dbReference>
<evidence type="ECO:0000259" key="2">
    <source>
        <dbReference type="Pfam" id="PF12697"/>
    </source>
</evidence>
<comment type="caution">
    <text evidence="3">The sequence shown here is derived from an EMBL/GenBank/DDBJ whole genome shotgun (WGS) entry which is preliminary data.</text>
</comment>
<dbReference type="EMBL" id="MVBN01000003">
    <property type="protein sequence ID" value="OOK76892.1"/>
    <property type="molecule type" value="Genomic_DNA"/>
</dbReference>
<dbReference type="Gene3D" id="3.40.50.1820">
    <property type="entry name" value="alpha/beta hydrolase"/>
    <property type="match status" value="1"/>
</dbReference>
<dbReference type="Pfam" id="PF02566">
    <property type="entry name" value="OsmC"/>
    <property type="match status" value="1"/>
</dbReference>
<accession>A0A1V3XCI9</accession>
<proteinExistence type="predicted"/>
<evidence type="ECO:0000256" key="1">
    <source>
        <dbReference type="SAM" id="MobiDB-lite"/>
    </source>
</evidence>
<dbReference type="InterPro" id="IPR003718">
    <property type="entry name" value="OsmC/Ohr_fam"/>
</dbReference>
<feature type="region of interest" description="Disordered" evidence="1">
    <location>
        <begin position="1"/>
        <end position="23"/>
    </location>
</feature>
<dbReference type="STRING" id="1768.B1T50_27150"/>
<dbReference type="PANTHER" id="PTHR39624">
    <property type="entry name" value="PROTEIN INVOLVED IN RIMO-MEDIATED BETA-METHYLTHIOLATION OF RIBOSOMAL PROTEIN S12 YCAO"/>
    <property type="match status" value="1"/>
</dbReference>
<protein>
    <submittedName>
        <fullName evidence="3">OsmC-like family protein</fullName>
    </submittedName>
</protein>
<evidence type="ECO:0000313" key="3">
    <source>
        <dbReference type="EMBL" id="OOK76892.1"/>
    </source>
</evidence>
<organism evidence="3 4">
    <name type="scientific">Mycobacterium kansasii</name>
    <dbReference type="NCBI Taxonomy" id="1768"/>
    <lineage>
        <taxon>Bacteria</taxon>
        <taxon>Bacillati</taxon>
        <taxon>Actinomycetota</taxon>
        <taxon>Actinomycetes</taxon>
        <taxon>Mycobacteriales</taxon>
        <taxon>Mycobacteriaceae</taxon>
        <taxon>Mycobacterium</taxon>
    </lineage>
</organism>
<dbReference type="GO" id="GO:0003824">
    <property type="term" value="F:catalytic activity"/>
    <property type="evidence" value="ECO:0007669"/>
    <property type="project" value="UniProtKB-ARBA"/>
</dbReference>
<dbReference type="Proteomes" id="UP000188532">
    <property type="component" value="Unassembled WGS sequence"/>
</dbReference>
<dbReference type="InterPro" id="IPR015946">
    <property type="entry name" value="KH_dom-like_a/b"/>
</dbReference>
<evidence type="ECO:0000313" key="4">
    <source>
        <dbReference type="Proteomes" id="UP000188532"/>
    </source>
</evidence>
<reference evidence="3 4" key="1">
    <citation type="submission" date="2017-02" db="EMBL/GenBank/DDBJ databases">
        <title>Complete genome sequences of Mycobacterium kansasii strains isolated from rhesus macaques.</title>
        <authorList>
            <person name="Panda A."/>
            <person name="Nagaraj S."/>
            <person name="Zhao X."/>
            <person name="Tettelin H."/>
            <person name="Detolla L.J."/>
        </authorList>
    </citation>
    <scope>NUCLEOTIDE SEQUENCE [LARGE SCALE GENOMIC DNA]</scope>
    <source>
        <strain evidence="3 4">11-3469</strain>
    </source>
</reference>
<dbReference type="InterPro" id="IPR029058">
    <property type="entry name" value="AB_hydrolase_fold"/>
</dbReference>
<dbReference type="InterPro" id="IPR036102">
    <property type="entry name" value="OsmC/Ohrsf"/>
</dbReference>
<feature type="compositionally biased region" description="Polar residues" evidence="1">
    <location>
        <begin position="1"/>
        <end position="16"/>
    </location>
</feature>
<dbReference type="RefSeq" id="WP_043079263.1">
    <property type="nucleotide sequence ID" value="NZ_BLYZ01000001.1"/>
</dbReference>
<sequence length="427" mass="45756">MSNSERVTFAGSSGSLSGRLETPEQPPTTWAVFAHCFTCGKDNSAAARISRALTGSGIGVLRFDFTGLGDSEGDFAATGFSSNVDDLVCAADFMRASHGAPTMLIGHSLGGAAVLAAASRINDVNAIAVIGTPADPGHVAGLLRQSRDDIAAGEATISIAGREFRLQRQFLDDIAAQPQRERIRAADAALLVLHSPTDQVVSVDNAREIFDIARHPKSFVALDGADHLLSCRDDAEYAATVIAAWAGRYLKHHASTALTRSGPPPSDDGVVRVAERGDAGSLTQDITVGSHRLVADEPRPISDDMGPTPYDLLLAALGACTSMTIRMYAERKRWPLESVVVDARHSRVHAQDCAELDKTKGFIDRIERHIMLQGPLSAIQRDRLMEIASRCPVHRTLRSEVDIRTTGRLRDSNHSQLSPASSIIGDR</sequence>
<feature type="domain" description="AB hydrolase-1" evidence="2">
    <location>
        <begin position="32"/>
        <end position="256"/>
    </location>
</feature>
<dbReference type="GeneID" id="45764741"/>